<dbReference type="PANTHER" id="PTHR33620:SF1">
    <property type="entry name" value="UREASE ACCESSORY PROTEIN F"/>
    <property type="match status" value="1"/>
</dbReference>
<dbReference type="Pfam" id="PF01730">
    <property type="entry name" value="UreF"/>
    <property type="match status" value="1"/>
</dbReference>
<accession>A0ABU9D9D6</accession>
<keyword evidence="2 3" id="KW-0143">Chaperone</keyword>
<reference evidence="4 5" key="1">
    <citation type="submission" date="2024-04" db="EMBL/GenBank/DDBJ databases">
        <authorList>
            <person name="Abashina T."/>
            <person name="Shaikin A."/>
        </authorList>
    </citation>
    <scope>NUCLEOTIDE SEQUENCE [LARGE SCALE GENOMIC DNA]</scope>
    <source>
        <strain evidence="4 5">AAFK</strain>
    </source>
</reference>
<dbReference type="Gene3D" id="1.10.4190.10">
    <property type="entry name" value="Urease accessory protein UreF"/>
    <property type="match status" value="1"/>
</dbReference>
<evidence type="ECO:0000313" key="5">
    <source>
        <dbReference type="Proteomes" id="UP001446205"/>
    </source>
</evidence>
<dbReference type="InterPro" id="IPR038277">
    <property type="entry name" value="UreF_sf"/>
</dbReference>
<evidence type="ECO:0000256" key="3">
    <source>
        <dbReference type="HAMAP-Rule" id="MF_01385"/>
    </source>
</evidence>
<dbReference type="PANTHER" id="PTHR33620">
    <property type="entry name" value="UREASE ACCESSORY PROTEIN F"/>
    <property type="match status" value="1"/>
</dbReference>
<dbReference type="Proteomes" id="UP001446205">
    <property type="component" value="Unassembled WGS sequence"/>
</dbReference>
<dbReference type="InterPro" id="IPR002639">
    <property type="entry name" value="UreF"/>
</dbReference>
<dbReference type="EMBL" id="JBBPCO010000009">
    <property type="protein sequence ID" value="MEK8090139.1"/>
    <property type="molecule type" value="Genomic_DNA"/>
</dbReference>
<organism evidence="4 5">
    <name type="scientific">Thermithiobacillus plumbiphilus</name>
    <dbReference type="NCBI Taxonomy" id="1729899"/>
    <lineage>
        <taxon>Bacteria</taxon>
        <taxon>Pseudomonadati</taxon>
        <taxon>Pseudomonadota</taxon>
        <taxon>Acidithiobacillia</taxon>
        <taxon>Acidithiobacillales</taxon>
        <taxon>Thermithiobacillaceae</taxon>
        <taxon>Thermithiobacillus</taxon>
    </lineage>
</organism>
<evidence type="ECO:0000256" key="2">
    <source>
        <dbReference type="ARBA" id="ARBA00023186"/>
    </source>
</evidence>
<proteinExistence type="inferred from homology"/>
<comment type="similarity">
    <text evidence="3">Belongs to the UreF family.</text>
</comment>
<protein>
    <recommendedName>
        <fullName evidence="3">Urease accessory protein UreF</fullName>
    </recommendedName>
</protein>
<comment type="function">
    <text evidence="3">Required for maturation of urease via the functional incorporation of the urease nickel metallocenter.</text>
</comment>
<evidence type="ECO:0000256" key="1">
    <source>
        <dbReference type="ARBA" id="ARBA00022988"/>
    </source>
</evidence>
<dbReference type="RefSeq" id="WP_341371195.1">
    <property type="nucleotide sequence ID" value="NZ_JBBPCO010000009.1"/>
</dbReference>
<evidence type="ECO:0000313" key="4">
    <source>
        <dbReference type="EMBL" id="MEK8090139.1"/>
    </source>
</evidence>
<comment type="caution">
    <text evidence="4">The sequence shown here is derived from an EMBL/GenBank/DDBJ whole genome shotgun (WGS) entry which is preliminary data.</text>
</comment>
<sequence>MNAELALPRLLQLASPALPVGAYSYSEGLEQACEAGKVNDAGSLESWLLDALHSGNARLEAALVLRAWSAWQARDLSLLRYWDAWCDATRESEELRGQSLDMGRALARLLRDLHPTDAELQTACTIARHFSSVFGLTAAYWEIPQHMAVEGYLHAWAGNIISAGVKLIPLGQTAGQRLLWSLQGDIRLAAAQALDLPDEQLASFGPGLALASMHHEIQYTRLFRS</sequence>
<dbReference type="HAMAP" id="MF_01385">
    <property type="entry name" value="UreF"/>
    <property type="match status" value="1"/>
</dbReference>
<name>A0ABU9D9D6_9PROT</name>
<dbReference type="PIRSF" id="PIRSF009467">
    <property type="entry name" value="Ureas_acces_UreF"/>
    <property type="match status" value="1"/>
</dbReference>
<keyword evidence="5" id="KW-1185">Reference proteome</keyword>
<keyword evidence="3" id="KW-0963">Cytoplasm</keyword>
<gene>
    <name evidence="3" type="primary">ureF</name>
    <name evidence="4" type="ORF">WOB96_10240</name>
</gene>
<comment type="subunit">
    <text evidence="3">UreD, UreF and UreG form a complex that acts as a GTP-hydrolysis-dependent molecular chaperone, activating the urease apoprotein by helping to assemble the nickel containing metallocenter of UreC. The UreE protein probably delivers the nickel.</text>
</comment>
<comment type="subcellular location">
    <subcellularLocation>
        <location evidence="3">Cytoplasm</location>
    </subcellularLocation>
</comment>
<keyword evidence="1 3" id="KW-0996">Nickel insertion</keyword>